<dbReference type="CDD" id="cd00090">
    <property type="entry name" value="HTH_ARSR"/>
    <property type="match status" value="1"/>
</dbReference>
<dbReference type="SMART" id="SM00418">
    <property type="entry name" value="HTH_ARSR"/>
    <property type="match status" value="1"/>
</dbReference>
<feature type="region of interest" description="Disordered" evidence="1">
    <location>
        <begin position="101"/>
        <end position="122"/>
    </location>
</feature>
<dbReference type="Pfam" id="PF12840">
    <property type="entry name" value="HTH_20"/>
    <property type="match status" value="1"/>
</dbReference>
<evidence type="ECO:0000313" key="4">
    <source>
        <dbReference type="Proteomes" id="UP001139031"/>
    </source>
</evidence>
<accession>A0ABS7TVN0</accession>
<dbReference type="PRINTS" id="PR00778">
    <property type="entry name" value="HTHARSR"/>
</dbReference>
<evidence type="ECO:0000313" key="3">
    <source>
        <dbReference type="EMBL" id="MBZ5712304.1"/>
    </source>
</evidence>
<proteinExistence type="predicted"/>
<evidence type="ECO:0000259" key="2">
    <source>
        <dbReference type="PROSITE" id="PS50987"/>
    </source>
</evidence>
<dbReference type="EMBL" id="JAIRAU010000029">
    <property type="protein sequence ID" value="MBZ5712304.1"/>
    <property type="molecule type" value="Genomic_DNA"/>
</dbReference>
<feature type="domain" description="HTH arsR-type" evidence="2">
    <location>
        <begin position="1"/>
        <end position="95"/>
    </location>
</feature>
<reference evidence="3" key="1">
    <citation type="submission" date="2021-08" db="EMBL/GenBank/DDBJ databases">
        <authorList>
            <person name="Stevens D.C."/>
        </authorList>
    </citation>
    <scope>NUCLEOTIDE SEQUENCE</scope>
    <source>
        <strain evidence="3">DSM 53165</strain>
    </source>
</reference>
<dbReference type="InterPro" id="IPR036390">
    <property type="entry name" value="WH_DNA-bd_sf"/>
</dbReference>
<dbReference type="PANTHER" id="PTHR38600">
    <property type="entry name" value="TRANSCRIPTIONAL REGULATORY PROTEIN"/>
    <property type="match status" value="1"/>
</dbReference>
<sequence length="122" mass="13513">MLDQGAVDRVFHALADPSRRAMVERLSRGPASVKELAAPLSMSLAAVVQHVQVLEQSGVIRTEKVGRVRSCRLDPAGLNVAERWIADRRALWERRLDRLGDLLAGPESPPEPRAPDTTEEDR</sequence>
<gene>
    <name evidence="3" type="ORF">K7C98_23940</name>
</gene>
<organism evidence="3 4">
    <name type="scientific">Nannocystis pusilla</name>
    <dbReference type="NCBI Taxonomy" id="889268"/>
    <lineage>
        <taxon>Bacteria</taxon>
        <taxon>Pseudomonadati</taxon>
        <taxon>Myxococcota</taxon>
        <taxon>Polyangia</taxon>
        <taxon>Nannocystales</taxon>
        <taxon>Nannocystaceae</taxon>
        <taxon>Nannocystis</taxon>
    </lineage>
</organism>
<dbReference type="Gene3D" id="1.10.10.10">
    <property type="entry name" value="Winged helix-like DNA-binding domain superfamily/Winged helix DNA-binding domain"/>
    <property type="match status" value="1"/>
</dbReference>
<comment type="caution">
    <text evidence="3">The sequence shown here is derived from an EMBL/GenBank/DDBJ whole genome shotgun (WGS) entry which is preliminary data.</text>
</comment>
<dbReference type="Proteomes" id="UP001139031">
    <property type="component" value="Unassembled WGS sequence"/>
</dbReference>
<dbReference type="InterPro" id="IPR001845">
    <property type="entry name" value="HTH_ArsR_DNA-bd_dom"/>
</dbReference>
<dbReference type="RefSeq" id="WP_224194065.1">
    <property type="nucleotide sequence ID" value="NZ_JAIRAU010000029.1"/>
</dbReference>
<evidence type="ECO:0000256" key="1">
    <source>
        <dbReference type="SAM" id="MobiDB-lite"/>
    </source>
</evidence>
<protein>
    <submittedName>
        <fullName evidence="3">Metalloregulator ArsR/SmtB family transcription factor</fullName>
    </submittedName>
</protein>
<dbReference type="InterPro" id="IPR036388">
    <property type="entry name" value="WH-like_DNA-bd_sf"/>
</dbReference>
<dbReference type="SUPFAM" id="SSF46785">
    <property type="entry name" value="Winged helix' DNA-binding domain"/>
    <property type="match status" value="1"/>
</dbReference>
<dbReference type="InterPro" id="IPR011991">
    <property type="entry name" value="ArsR-like_HTH"/>
</dbReference>
<keyword evidence="4" id="KW-1185">Reference proteome</keyword>
<dbReference type="PROSITE" id="PS50987">
    <property type="entry name" value="HTH_ARSR_2"/>
    <property type="match status" value="1"/>
</dbReference>
<dbReference type="NCBIfam" id="NF033788">
    <property type="entry name" value="HTH_metalloreg"/>
    <property type="match status" value="1"/>
</dbReference>
<name>A0ABS7TVN0_9BACT</name>
<dbReference type="PANTHER" id="PTHR38600:SF2">
    <property type="entry name" value="SLL0088 PROTEIN"/>
    <property type="match status" value="1"/>
</dbReference>